<gene>
    <name evidence="2" type="ORF">Tco_1015048</name>
</gene>
<reference evidence="2" key="1">
    <citation type="journal article" date="2022" name="Int. J. Mol. Sci.">
        <title>Draft Genome of Tanacetum Coccineum: Genomic Comparison of Closely Related Tanacetum-Family Plants.</title>
        <authorList>
            <person name="Yamashiro T."/>
            <person name="Shiraishi A."/>
            <person name="Nakayama K."/>
            <person name="Satake H."/>
        </authorList>
    </citation>
    <scope>NUCLEOTIDE SEQUENCE</scope>
</reference>
<evidence type="ECO:0000256" key="1">
    <source>
        <dbReference type="SAM" id="MobiDB-lite"/>
    </source>
</evidence>
<evidence type="ECO:0000313" key="3">
    <source>
        <dbReference type="Proteomes" id="UP001151760"/>
    </source>
</evidence>
<dbReference type="EMBL" id="BQNB010017471">
    <property type="protein sequence ID" value="GJT63568.1"/>
    <property type="molecule type" value="Genomic_DNA"/>
</dbReference>
<proteinExistence type="predicted"/>
<keyword evidence="3" id="KW-1185">Reference proteome</keyword>
<protein>
    <submittedName>
        <fullName evidence="2">Uncharacterized protein</fullName>
    </submittedName>
</protein>
<feature type="compositionally biased region" description="Polar residues" evidence="1">
    <location>
        <begin position="114"/>
        <end position="123"/>
    </location>
</feature>
<organism evidence="2 3">
    <name type="scientific">Tanacetum coccineum</name>
    <dbReference type="NCBI Taxonomy" id="301880"/>
    <lineage>
        <taxon>Eukaryota</taxon>
        <taxon>Viridiplantae</taxon>
        <taxon>Streptophyta</taxon>
        <taxon>Embryophyta</taxon>
        <taxon>Tracheophyta</taxon>
        <taxon>Spermatophyta</taxon>
        <taxon>Magnoliopsida</taxon>
        <taxon>eudicotyledons</taxon>
        <taxon>Gunneridae</taxon>
        <taxon>Pentapetalae</taxon>
        <taxon>asterids</taxon>
        <taxon>campanulids</taxon>
        <taxon>Asterales</taxon>
        <taxon>Asteraceae</taxon>
        <taxon>Asteroideae</taxon>
        <taxon>Anthemideae</taxon>
        <taxon>Anthemidinae</taxon>
        <taxon>Tanacetum</taxon>
    </lineage>
</organism>
<sequence>MSRTNPQAAIVSEEQLMPPQVTNKPYTKPPTEKELLAFIKTLVFLDDLADMHSEEHDLLLSKLINTIDGEFKFGIEIPDTMINDAIKEPAGYKYYKIKKDQSKEDNAEKEPEEQNVNVSSKPNKTVIPRKQRTITVADNIVEQEIVAVELAKSVSIVEQRL</sequence>
<dbReference type="Proteomes" id="UP001151760">
    <property type="component" value="Unassembled WGS sequence"/>
</dbReference>
<feature type="compositionally biased region" description="Basic and acidic residues" evidence="1">
    <location>
        <begin position="100"/>
        <end position="109"/>
    </location>
</feature>
<accession>A0ABQ5FJP6</accession>
<comment type="caution">
    <text evidence="2">The sequence shown here is derived from an EMBL/GenBank/DDBJ whole genome shotgun (WGS) entry which is preliminary data.</text>
</comment>
<feature type="region of interest" description="Disordered" evidence="1">
    <location>
        <begin position="1"/>
        <end position="29"/>
    </location>
</feature>
<evidence type="ECO:0000313" key="2">
    <source>
        <dbReference type="EMBL" id="GJT63568.1"/>
    </source>
</evidence>
<reference evidence="2" key="2">
    <citation type="submission" date="2022-01" db="EMBL/GenBank/DDBJ databases">
        <authorList>
            <person name="Yamashiro T."/>
            <person name="Shiraishi A."/>
            <person name="Satake H."/>
            <person name="Nakayama K."/>
        </authorList>
    </citation>
    <scope>NUCLEOTIDE SEQUENCE</scope>
</reference>
<feature type="region of interest" description="Disordered" evidence="1">
    <location>
        <begin position="100"/>
        <end position="124"/>
    </location>
</feature>
<name>A0ABQ5FJP6_9ASTR</name>